<dbReference type="CDD" id="cd05233">
    <property type="entry name" value="SDR_c"/>
    <property type="match status" value="1"/>
</dbReference>
<gene>
    <name evidence="3" type="ORF">LTR24_006965</name>
</gene>
<reference evidence="3 4" key="1">
    <citation type="submission" date="2023-08" db="EMBL/GenBank/DDBJ databases">
        <title>Black Yeasts Isolated from many extreme environments.</title>
        <authorList>
            <person name="Coleine C."/>
            <person name="Stajich J.E."/>
            <person name="Selbmann L."/>
        </authorList>
    </citation>
    <scope>NUCLEOTIDE SEQUENCE [LARGE SCALE GENOMIC DNA]</scope>
    <source>
        <strain evidence="3 4">CCFEE 5885</strain>
    </source>
</reference>
<dbReference type="EMBL" id="JAVRRG010000097">
    <property type="protein sequence ID" value="KAK5086247.1"/>
    <property type="molecule type" value="Genomic_DNA"/>
</dbReference>
<protein>
    <submittedName>
        <fullName evidence="3">Uncharacterized protein</fullName>
    </submittedName>
</protein>
<evidence type="ECO:0000256" key="2">
    <source>
        <dbReference type="ARBA" id="ARBA00023002"/>
    </source>
</evidence>
<keyword evidence="2" id="KW-0560">Oxidoreductase</keyword>
<dbReference type="Pfam" id="PF13561">
    <property type="entry name" value="adh_short_C2"/>
    <property type="match status" value="1"/>
</dbReference>
<proteinExistence type="inferred from homology"/>
<dbReference type="InterPro" id="IPR036291">
    <property type="entry name" value="NAD(P)-bd_dom_sf"/>
</dbReference>
<dbReference type="PANTHER" id="PTHR24321:SF8">
    <property type="entry name" value="ESTRADIOL 17-BETA-DEHYDROGENASE 8-RELATED"/>
    <property type="match status" value="1"/>
</dbReference>
<dbReference type="Proteomes" id="UP001345013">
    <property type="component" value="Unassembled WGS sequence"/>
</dbReference>
<dbReference type="Gene3D" id="3.40.50.720">
    <property type="entry name" value="NAD(P)-binding Rossmann-like Domain"/>
    <property type="match status" value="1"/>
</dbReference>
<accession>A0ABR0K5G8</accession>
<dbReference type="PANTHER" id="PTHR24321">
    <property type="entry name" value="DEHYDROGENASES, SHORT CHAIN"/>
    <property type="match status" value="1"/>
</dbReference>
<comment type="similarity">
    <text evidence="1">Belongs to the short-chain dehydrogenases/reductases (SDR) family.</text>
</comment>
<name>A0ABR0K5G8_9EURO</name>
<dbReference type="SUPFAM" id="SSF51735">
    <property type="entry name" value="NAD(P)-binding Rossmann-fold domains"/>
    <property type="match status" value="1"/>
</dbReference>
<organism evidence="3 4">
    <name type="scientific">Lithohypha guttulata</name>
    <dbReference type="NCBI Taxonomy" id="1690604"/>
    <lineage>
        <taxon>Eukaryota</taxon>
        <taxon>Fungi</taxon>
        <taxon>Dikarya</taxon>
        <taxon>Ascomycota</taxon>
        <taxon>Pezizomycotina</taxon>
        <taxon>Eurotiomycetes</taxon>
        <taxon>Chaetothyriomycetidae</taxon>
        <taxon>Chaetothyriales</taxon>
        <taxon>Trichomeriaceae</taxon>
        <taxon>Lithohypha</taxon>
    </lineage>
</organism>
<keyword evidence="4" id="KW-1185">Reference proteome</keyword>
<evidence type="ECO:0000313" key="4">
    <source>
        <dbReference type="Proteomes" id="UP001345013"/>
    </source>
</evidence>
<dbReference type="InterPro" id="IPR002347">
    <property type="entry name" value="SDR_fam"/>
</dbReference>
<comment type="caution">
    <text evidence="3">The sequence shown here is derived from an EMBL/GenBank/DDBJ whole genome shotgun (WGS) entry which is preliminary data.</text>
</comment>
<evidence type="ECO:0000313" key="3">
    <source>
        <dbReference type="EMBL" id="KAK5086247.1"/>
    </source>
</evidence>
<dbReference type="PRINTS" id="PR00081">
    <property type="entry name" value="GDHRDH"/>
</dbReference>
<evidence type="ECO:0000256" key="1">
    <source>
        <dbReference type="ARBA" id="ARBA00006484"/>
    </source>
</evidence>
<dbReference type="PRINTS" id="PR00080">
    <property type="entry name" value="SDRFAMILY"/>
</dbReference>
<sequence>MASFDGKVVSSTSLPLPKVFMNRQTHRNQIAITGAASGMGLATAQLLASRGASISMADQNEEGLQRAKSTLPGHDQDRHMYTTVDVRKTDSVEAWVSATLQKFGKLDGAVNMAGVITKATPIMEESDESWNFVMGVNATGVFKCLRAELKAMNDSGGSIVSASSTFGQIGAPGNVAYCASKAAVIAATRTAAKENQHIRVNCVAPGSVNTPLSASEDPEHVKRGLQVTVQKRRAEPDEIANVIAFLLSDEASFVTGAVYNVDGVGCARTCSNRNVRGFSSLHIMH</sequence>